<proteinExistence type="predicted"/>
<feature type="compositionally biased region" description="Pro residues" evidence="1">
    <location>
        <begin position="121"/>
        <end position="130"/>
    </location>
</feature>
<dbReference type="AlphaFoldDB" id="A0A0P7BF84"/>
<dbReference type="EMBL" id="LKCW01000101">
    <property type="protein sequence ID" value="KPM39627.1"/>
    <property type="molecule type" value="Genomic_DNA"/>
</dbReference>
<organism evidence="2 3">
    <name type="scientific">Neonectria ditissima</name>
    <dbReference type="NCBI Taxonomy" id="78410"/>
    <lineage>
        <taxon>Eukaryota</taxon>
        <taxon>Fungi</taxon>
        <taxon>Dikarya</taxon>
        <taxon>Ascomycota</taxon>
        <taxon>Pezizomycotina</taxon>
        <taxon>Sordariomycetes</taxon>
        <taxon>Hypocreomycetidae</taxon>
        <taxon>Hypocreales</taxon>
        <taxon>Nectriaceae</taxon>
        <taxon>Neonectria</taxon>
    </lineage>
</organism>
<name>A0A0P7BF84_9HYPO</name>
<accession>A0A0P7BF84</accession>
<sequence length="285" mass="31084">MQIPMLWCESAQRARYHGRTGANAAWVAAPGTANDGSITHQRHGTAPVRIEREAKNEASQAAEYNSKAIKQPEHPTEQGIEPSHHNISANPPSSQAAPRRLAHPGPQKPGRHHHSSLTPTDTPPAPPPFPGGAALPLLPSSSAIHPSNPGRLATSPPPLRQTTLRAHHRQLFPPFTHLLGLVLLVAARRFQRRPNRLFSAIPRLDNPIRVQSQLCPVVQVGRWPKPPPPGPRFRTCRAVRPQRPAYAFGCLAGFAVVHGASADATVNPRTARVCRILRYHSSRTL</sequence>
<feature type="compositionally biased region" description="Low complexity" evidence="1">
    <location>
        <begin position="131"/>
        <end position="143"/>
    </location>
</feature>
<dbReference type="Proteomes" id="UP000050424">
    <property type="component" value="Unassembled WGS sequence"/>
</dbReference>
<comment type="caution">
    <text evidence="2">The sequence shown here is derived from an EMBL/GenBank/DDBJ whole genome shotgun (WGS) entry which is preliminary data.</text>
</comment>
<reference evidence="2 3" key="1">
    <citation type="submission" date="2015-09" db="EMBL/GenBank/DDBJ databases">
        <title>Draft genome of a European isolate of the apple canker pathogen Neonectria ditissima.</title>
        <authorList>
            <person name="Gomez-Cortecero A."/>
            <person name="Harrison R.J."/>
            <person name="Armitage A.D."/>
        </authorList>
    </citation>
    <scope>NUCLEOTIDE SEQUENCE [LARGE SCALE GENOMIC DNA]</scope>
    <source>
        <strain evidence="2 3">R09/05</strain>
    </source>
</reference>
<gene>
    <name evidence="2" type="ORF">AK830_g6915</name>
</gene>
<evidence type="ECO:0000256" key="1">
    <source>
        <dbReference type="SAM" id="MobiDB-lite"/>
    </source>
</evidence>
<evidence type="ECO:0000313" key="2">
    <source>
        <dbReference type="EMBL" id="KPM39627.1"/>
    </source>
</evidence>
<evidence type="ECO:0000313" key="3">
    <source>
        <dbReference type="Proteomes" id="UP000050424"/>
    </source>
</evidence>
<feature type="region of interest" description="Disordered" evidence="1">
    <location>
        <begin position="54"/>
        <end position="159"/>
    </location>
</feature>
<protein>
    <submittedName>
        <fullName evidence="2">Uncharacterized protein</fullName>
    </submittedName>
</protein>
<keyword evidence="3" id="KW-1185">Reference proteome</keyword>
<feature type="compositionally biased region" description="Polar residues" evidence="1">
    <location>
        <begin position="85"/>
        <end position="96"/>
    </location>
</feature>